<feature type="transmembrane region" description="Helical" evidence="1">
    <location>
        <begin position="382"/>
        <end position="402"/>
    </location>
</feature>
<proteinExistence type="predicted"/>
<feature type="transmembrane region" description="Helical" evidence="1">
    <location>
        <begin position="122"/>
        <end position="142"/>
    </location>
</feature>
<feature type="transmembrane region" description="Helical" evidence="1">
    <location>
        <begin position="55"/>
        <end position="80"/>
    </location>
</feature>
<dbReference type="EMBL" id="JBGBPY010000001">
    <property type="protein sequence ID" value="MEY2181775.1"/>
    <property type="molecule type" value="Genomic_DNA"/>
</dbReference>
<evidence type="ECO:0000256" key="1">
    <source>
        <dbReference type="SAM" id="Phobius"/>
    </source>
</evidence>
<organism evidence="2 3">
    <name type="scientific">Rhodanobacter humi</name>
    <dbReference type="NCBI Taxonomy" id="1888173"/>
    <lineage>
        <taxon>Bacteria</taxon>
        <taxon>Pseudomonadati</taxon>
        <taxon>Pseudomonadota</taxon>
        <taxon>Gammaproteobacteria</taxon>
        <taxon>Lysobacterales</taxon>
        <taxon>Rhodanobacteraceae</taxon>
        <taxon>Rhodanobacter</taxon>
    </lineage>
</organism>
<keyword evidence="1" id="KW-1133">Transmembrane helix</keyword>
<evidence type="ECO:0000313" key="3">
    <source>
        <dbReference type="Proteomes" id="UP001562159"/>
    </source>
</evidence>
<accession>A0ABV4AP95</accession>
<feature type="transmembrane region" description="Helical" evidence="1">
    <location>
        <begin position="289"/>
        <end position="308"/>
    </location>
</feature>
<dbReference type="Proteomes" id="UP001562159">
    <property type="component" value="Unassembled WGS sequence"/>
</dbReference>
<gene>
    <name evidence="2" type="ORF">AB7878_05045</name>
</gene>
<protein>
    <submittedName>
        <fullName evidence="2">Uncharacterized protein</fullName>
    </submittedName>
</protein>
<feature type="transmembrane region" description="Helical" evidence="1">
    <location>
        <begin position="174"/>
        <end position="193"/>
    </location>
</feature>
<feature type="transmembrane region" description="Helical" evidence="1">
    <location>
        <begin position="408"/>
        <end position="432"/>
    </location>
</feature>
<feature type="transmembrane region" description="Helical" evidence="1">
    <location>
        <begin position="92"/>
        <end position="116"/>
    </location>
</feature>
<comment type="caution">
    <text evidence="2">The sequence shown here is derived from an EMBL/GenBank/DDBJ whole genome shotgun (WGS) entry which is preliminary data.</text>
</comment>
<feature type="transmembrane region" description="Helical" evidence="1">
    <location>
        <begin position="149"/>
        <end position="168"/>
    </location>
</feature>
<keyword evidence="1" id="KW-0812">Transmembrane</keyword>
<reference evidence="2 3" key="1">
    <citation type="submission" date="2024-07" db="EMBL/GenBank/DDBJ databases">
        <title>Molecular mechanisms and environmental adaptations of flagellar loss and biofilm growth of Rhodanobacter under environmental stress.</title>
        <authorList>
            <person name="Chen M."/>
        </authorList>
    </citation>
    <scope>NUCLEOTIDE SEQUENCE [LARGE SCALE GENOMIC DNA]</scope>
    <source>
        <strain evidence="2 3">RS22</strain>
    </source>
</reference>
<feature type="transmembrane region" description="Helical" evidence="1">
    <location>
        <begin position="328"/>
        <end position="349"/>
    </location>
</feature>
<feature type="transmembrane region" description="Helical" evidence="1">
    <location>
        <begin position="439"/>
        <end position="463"/>
    </location>
</feature>
<keyword evidence="3" id="KW-1185">Reference proteome</keyword>
<feature type="transmembrane region" description="Helical" evidence="1">
    <location>
        <begin position="475"/>
        <end position="495"/>
    </location>
</feature>
<name>A0ABV4AP95_9GAMM</name>
<evidence type="ECO:0000313" key="2">
    <source>
        <dbReference type="EMBL" id="MEY2181775.1"/>
    </source>
</evidence>
<feature type="transmembrane region" description="Helical" evidence="1">
    <location>
        <begin position="29"/>
        <end position="49"/>
    </location>
</feature>
<sequence>MTKTNPYSGVSPFTIFITPWRTVHRSLRWLGGVFSLLLCVAAMGVAFTVGGAHGWHFGLALYAFGAGYFWMTVMACLLLVDIDARRMRLPGIGRSIAGSLLLYGLASMALPLALFVPMGGDATTIALVAALAASIGLASPLLPRYFTMVLGFLPALAIGARHLVHIPFPGQSGFIPPGLVILAVLVTVCAIRWRQLLHAETTAETGMGSAMVMQYRRNGAMAGSYGVLGAAWGNTLRHDDAAAARLRQGRAAPSVRLDGVGPNSPVLALRVALGEGYAPQNLRGHWRRFARLGLPLLLFIPLMAVMQAGEAHGDVLRELMLGVGVNVVGWLGVMGSLALMAMGSLLPWARWHRANAELPLLALLPGLGEAAPLRRHLLRAALGRPLGLQALLLALVLGAALAMHTGPLMLLFVALAQLGCAATVVALVLGVFGGSPLPGWGLAVLMTGMGLLVSASTFVPMFTTLGRHPQPLGEGIVAGLAIAWAGAATLLLWLGRRGWLGMQQRPHPFLVN</sequence>
<keyword evidence="1" id="KW-0472">Membrane</keyword>